<dbReference type="SMART" id="SM00530">
    <property type="entry name" value="HTH_XRE"/>
    <property type="match status" value="1"/>
</dbReference>
<dbReference type="InterPro" id="IPR017507">
    <property type="entry name" value="Tscrpt_reg_HipB-like"/>
</dbReference>
<feature type="domain" description="HTH cro/C1-type" evidence="1">
    <location>
        <begin position="24"/>
        <end position="78"/>
    </location>
</feature>
<dbReference type="NCBIfam" id="TIGR03070">
    <property type="entry name" value="couple_hipB"/>
    <property type="match status" value="1"/>
</dbReference>
<protein>
    <recommendedName>
        <fullName evidence="1">HTH cro/C1-type domain-containing protein</fullName>
    </recommendedName>
</protein>
<evidence type="ECO:0000313" key="3">
    <source>
        <dbReference type="Proteomes" id="UP001501353"/>
    </source>
</evidence>
<comment type="caution">
    <text evidence="2">The sequence shown here is derived from an EMBL/GenBank/DDBJ whole genome shotgun (WGS) entry which is preliminary data.</text>
</comment>
<dbReference type="EMBL" id="BAAAZE010000013">
    <property type="protein sequence ID" value="GAA4030956.1"/>
    <property type="molecule type" value="Genomic_DNA"/>
</dbReference>
<reference evidence="3" key="1">
    <citation type="journal article" date="2019" name="Int. J. Syst. Evol. Microbiol.">
        <title>The Global Catalogue of Microorganisms (GCM) 10K type strain sequencing project: providing services to taxonomists for standard genome sequencing and annotation.</title>
        <authorList>
            <consortium name="The Broad Institute Genomics Platform"/>
            <consortium name="The Broad Institute Genome Sequencing Center for Infectious Disease"/>
            <person name="Wu L."/>
            <person name="Ma J."/>
        </authorList>
    </citation>
    <scope>NUCLEOTIDE SEQUENCE [LARGE SCALE GENOMIC DNA]</scope>
    <source>
        <strain evidence="3">JCM 16673</strain>
    </source>
</reference>
<evidence type="ECO:0000259" key="1">
    <source>
        <dbReference type="PROSITE" id="PS50943"/>
    </source>
</evidence>
<dbReference type="Gene3D" id="1.10.260.40">
    <property type="entry name" value="lambda repressor-like DNA-binding domains"/>
    <property type="match status" value="1"/>
</dbReference>
<dbReference type="Pfam" id="PF01381">
    <property type="entry name" value="HTH_3"/>
    <property type="match status" value="1"/>
</dbReference>
<sequence>MGMSGNTATPLATLSSTIEVGELVRSVRKIQGLTQLDVAGLAGLSNRFVIDLEKGKATLQMQKVLDVLSLLGLEVVIRKKL</sequence>
<proteinExistence type="predicted"/>
<evidence type="ECO:0000313" key="2">
    <source>
        <dbReference type="EMBL" id="GAA4030956.1"/>
    </source>
</evidence>
<keyword evidence="3" id="KW-1185">Reference proteome</keyword>
<organism evidence="2 3">
    <name type="scientific">Actimicrobium antarcticum</name>
    <dbReference type="NCBI Taxonomy" id="1051899"/>
    <lineage>
        <taxon>Bacteria</taxon>
        <taxon>Pseudomonadati</taxon>
        <taxon>Pseudomonadota</taxon>
        <taxon>Betaproteobacteria</taxon>
        <taxon>Burkholderiales</taxon>
        <taxon>Oxalobacteraceae</taxon>
        <taxon>Actimicrobium</taxon>
    </lineage>
</organism>
<dbReference type="Proteomes" id="UP001501353">
    <property type="component" value="Unassembled WGS sequence"/>
</dbReference>
<accession>A0ABP7TTX2</accession>
<dbReference type="SUPFAM" id="SSF47413">
    <property type="entry name" value="lambda repressor-like DNA-binding domains"/>
    <property type="match status" value="1"/>
</dbReference>
<dbReference type="InterPro" id="IPR001387">
    <property type="entry name" value="Cro/C1-type_HTH"/>
</dbReference>
<dbReference type="PROSITE" id="PS50943">
    <property type="entry name" value="HTH_CROC1"/>
    <property type="match status" value="1"/>
</dbReference>
<dbReference type="RefSeq" id="WP_344764752.1">
    <property type="nucleotide sequence ID" value="NZ_BAAAZE010000013.1"/>
</dbReference>
<dbReference type="CDD" id="cd00093">
    <property type="entry name" value="HTH_XRE"/>
    <property type="match status" value="1"/>
</dbReference>
<gene>
    <name evidence="2" type="ORF">GCM10022212_31810</name>
</gene>
<name>A0ABP7TTX2_9BURK</name>
<dbReference type="InterPro" id="IPR010982">
    <property type="entry name" value="Lambda_DNA-bd_dom_sf"/>
</dbReference>